<dbReference type="SMART" id="SM00388">
    <property type="entry name" value="HisKA"/>
    <property type="match status" value="1"/>
</dbReference>
<dbReference type="Gene3D" id="3.30.565.10">
    <property type="entry name" value="Histidine kinase-like ATPase, C-terminal domain"/>
    <property type="match status" value="1"/>
</dbReference>
<dbReference type="InterPro" id="IPR005467">
    <property type="entry name" value="His_kinase_dom"/>
</dbReference>
<dbReference type="Proteomes" id="UP001524478">
    <property type="component" value="Unassembled WGS sequence"/>
</dbReference>
<dbReference type="SUPFAM" id="SSF55874">
    <property type="entry name" value="ATPase domain of HSP90 chaperone/DNA topoisomerase II/histidine kinase"/>
    <property type="match status" value="1"/>
</dbReference>
<dbReference type="Gene3D" id="1.10.287.130">
    <property type="match status" value="1"/>
</dbReference>
<dbReference type="Pfam" id="PF00512">
    <property type="entry name" value="HisKA"/>
    <property type="match status" value="1"/>
</dbReference>
<keyword evidence="9" id="KW-1185">Reference proteome</keyword>
<dbReference type="InterPro" id="IPR050736">
    <property type="entry name" value="Sensor_HK_Regulatory"/>
</dbReference>
<dbReference type="EC" id="2.7.13.3" evidence="2"/>
<reference evidence="8 9" key="1">
    <citation type="submission" date="2022-06" db="EMBL/GenBank/DDBJ databases">
        <title>Isolation of gut microbiota from human fecal samples.</title>
        <authorList>
            <person name="Pamer E.G."/>
            <person name="Barat B."/>
            <person name="Waligurski E."/>
            <person name="Medina S."/>
            <person name="Paddock L."/>
            <person name="Mostad J."/>
        </authorList>
    </citation>
    <scope>NUCLEOTIDE SEQUENCE [LARGE SCALE GENOMIC DNA]</scope>
    <source>
        <strain evidence="8 9">DFI.7.95</strain>
    </source>
</reference>
<proteinExistence type="predicted"/>
<keyword evidence="6" id="KW-0902">Two-component regulatory system</keyword>
<evidence type="ECO:0000313" key="8">
    <source>
        <dbReference type="EMBL" id="MCQ4922039.1"/>
    </source>
</evidence>
<evidence type="ECO:0000256" key="4">
    <source>
        <dbReference type="ARBA" id="ARBA00022679"/>
    </source>
</evidence>
<dbReference type="PANTHER" id="PTHR43711:SF26">
    <property type="entry name" value="SENSOR HISTIDINE KINASE RCSC"/>
    <property type="match status" value="1"/>
</dbReference>
<organism evidence="8 9">
    <name type="scientific">Tissierella carlieri</name>
    <dbReference type="NCBI Taxonomy" id="689904"/>
    <lineage>
        <taxon>Bacteria</taxon>
        <taxon>Bacillati</taxon>
        <taxon>Bacillota</taxon>
        <taxon>Tissierellia</taxon>
        <taxon>Tissierellales</taxon>
        <taxon>Tissierellaceae</taxon>
        <taxon>Tissierella</taxon>
    </lineage>
</organism>
<dbReference type="InterPro" id="IPR003661">
    <property type="entry name" value="HisK_dim/P_dom"/>
</dbReference>
<evidence type="ECO:0000256" key="2">
    <source>
        <dbReference type="ARBA" id="ARBA00012438"/>
    </source>
</evidence>
<dbReference type="InterPro" id="IPR036097">
    <property type="entry name" value="HisK_dim/P_sf"/>
</dbReference>
<dbReference type="InterPro" id="IPR004358">
    <property type="entry name" value="Sig_transdc_His_kin-like_C"/>
</dbReference>
<dbReference type="Pfam" id="PF02518">
    <property type="entry name" value="HATPase_c"/>
    <property type="match status" value="1"/>
</dbReference>
<dbReference type="SMART" id="SM00387">
    <property type="entry name" value="HATPase_c"/>
    <property type="match status" value="1"/>
</dbReference>
<evidence type="ECO:0000313" key="9">
    <source>
        <dbReference type="Proteomes" id="UP001524478"/>
    </source>
</evidence>
<gene>
    <name evidence="8" type="ORF">NE686_02995</name>
</gene>
<evidence type="ECO:0000256" key="6">
    <source>
        <dbReference type="ARBA" id="ARBA00023012"/>
    </source>
</evidence>
<sequence>MYVILGIAIFILLCINIFEHRKVINQSKEMDYISEKIESILQENGKEFIMISSESESVKKIVVGVNHLLERYYQNQIEYEKSHKIMSEVLTNVSHDLRTPLTVLKGYTEILQMKSKDTILNEEATNLIHKLDVKTQEIVRMINQFFSMAKLESGDMILNIQRMDIGRICTNIILEYYDLLEKQNFHVEIQIPDYPIWADVDQEALERILKNVVDNAMKYGVDGSFLGIIVQEINDEIVIKIEDHGAGIEMKEKEEIFNRTFTLNSSKERKYLGSGLGLAICRNLIKQMNGTIHVSSIPEKQTVFSIHLKG</sequence>
<dbReference type="SUPFAM" id="SSF47384">
    <property type="entry name" value="Homodimeric domain of signal transducing histidine kinase"/>
    <property type="match status" value="1"/>
</dbReference>
<dbReference type="RefSeq" id="WP_256310374.1">
    <property type="nucleotide sequence ID" value="NZ_JANGAC010000002.1"/>
</dbReference>
<evidence type="ECO:0000256" key="3">
    <source>
        <dbReference type="ARBA" id="ARBA00022553"/>
    </source>
</evidence>
<evidence type="ECO:0000259" key="7">
    <source>
        <dbReference type="PROSITE" id="PS50109"/>
    </source>
</evidence>
<evidence type="ECO:0000256" key="5">
    <source>
        <dbReference type="ARBA" id="ARBA00022777"/>
    </source>
</evidence>
<evidence type="ECO:0000256" key="1">
    <source>
        <dbReference type="ARBA" id="ARBA00000085"/>
    </source>
</evidence>
<comment type="caution">
    <text evidence="8">The sequence shown here is derived from an EMBL/GenBank/DDBJ whole genome shotgun (WGS) entry which is preliminary data.</text>
</comment>
<keyword evidence="5 8" id="KW-0418">Kinase</keyword>
<comment type="catalytic activity">
    <reaction evidence="1">
        <text>ATP + protein L-histidine = ADP + protein N-phospho-L-histidine.</text>
        <dbReference type="EC" id="2.7.13.3"/>
    </reaction>
</comment>
<name>A0ABT1S6E9_9FIRM</name>
<keyword evidence="3" id="KW-0597">Phosphoprotein</keyword>
<dbReference type="CDD" id="cd00082">
    <property type="entry name" value="HisKA"/>
    <property type="match status" value="1"/>
</dbReference>
<dbReference type="PROSITE" id="PS50109">
    <property type="entry name" value="HIS_KIN"/>
    <property type="match status" value="1"/>
</dbReference>
<dbReference type="InterPro" id="IPR003594">
    <property type="entry name" value="HATPase_dom"/>
</dbReference>
<keyword evidence="4" id="KW-0808">Transferase</keyword>
<accession>A0ABT1S6E9</accession>
<dbReference type="PRINTS" id="PR00344">
    <property type="entry name" value="BCTRLSENSOR"/>
</dbReference>
<feature type="domain" description="Histidine kinase" evidence="7">
    <location>
        <begin position="92"/>
        <end position="310"/>
    </location>
</feature>
<dbReference type="GO" id="GO:0016301">
    <property type="term" value="F:kinase activity"/>
    <property type="evidence" value="ECO:0007669"/>
    <property type="project" value="UniProtKB-KW"/>
</dbReference>
<dbReference type="InterPro" id="IPR036890">
    <property type="entry name" value="HATPase_C_sf"/>
</dbReference>
<dbReference type="PANTHER" id="PTHR43711">
    <property type="entry name" value="TWO-COMPONENT HISTIDINE KINASE"/>
    <property type="match status" value="1"/>
</dbReference>
<protein>
    <recommendedName>
        <fullName evidence="2">histidine kinase</fullName>
        <ecNumber evidence="2">2.7.13.3</ecNumber>
    </recommendedName>
</protein>
<dbReference type="EMBL" id="JANGAC010000002">
    <property type="protein sequence ID" value="MCQ4922039.1"/>
    <property type="molecule type" value="Genomic_DNA"/>
</dbReference>